<dbReference type="InterPro" id="IPR013106">
    <property type="entry name" value="Ig_V-set"/>
</dbReference>
<dbReference type="Ensembl" id="ENSEAST00005014607.2">
    <property type="protein sequence ID" value="ENSEASP00005013446.2"/>
    <property type="gene ID" value="ENSEASG00005009387.2"/>
</dbReference>
<proteinExistence type="predicted"/>
<dbReference type="Pfam" id="PF07686">
    <property type="entry name" value="V-set"/>
    <property type="match status" value="1"/>
</dbReference>
<dbReference type="PANTHER" id="PTHR23268:SF28">
    <property type="entry name" value="T CELL RECEPTOR BETA VARIABLE 19"/>
    <property type="match status" value="1"/>
</dbReference>
<reference evidence="4 5" key="1">
    <citation type="journal article" date="2020" name="Nat. Commun.">
        <title>Donkey genomes provide new insights into domestication and selection for coat color.</title>
        <authorList>
            <person name="Wang"/>
            <person name="C."/>
            <person name="Li"/>
            <person name="H."/>
            <person name="Guo"/>
            <person name="Y."/>
            <person name="Huang"/>
            <person name="J."/>
            <person name="Sun"/>
            <person name="Y."/>
            <person name="Min"/>
            <person name="J."/>
            <person name="Wang"/>
            <person name="J."/>
            <person name="Fang"/>
            <person name="X."/>
            <person name="Zhao"/>
            <person name="Z."/>
            <person name="Wang"/>
            <person name="S."/>
            <person name="Zhang"/>
            <person name="Y."/>
            <person name="Liu"/>
            <person name="Q."/>
            <person name="Jiang"/>
            <person name="Q."/>
            <person name="Wang"/>
            <person name="X."/>
            <person name="Guo"/>
            <person name="Y."/>
            <person name="Yang"/>
            <person name="C."/>
            <person name="Wang"/>
            <person name="Y."/>
            <person name="Tian"/>
            <person name="F."/>
            <person name="Zhuang"/>
            <person name="G."/>
            <person name="Fan"/>
            <person name="Y."/>
            <person name="Gao"/>
            <person name="Q."/>
            <person name="Li"/>
            <person name="Y."/>
            <person name="Ju"/>
            <person name="Z."/>
            <person name="Li"/>
            <person name="J."/>
            <person name="Li"/>
            <person name="R."/>
            <person name="Hou"/>
            <person name="M."/>
            <person name="Yang"/>
            <person name="G."/>
            <person name="Liu"/>
            <person name="G."/>
            <person name="Liu"/>
            <person name="W."/>
            <person name="Guo"/>
            <person name="J."/>
            <person name="Pan"/>
            <person name="S."/>
            <person name="Fan"/>
            <person name="G."/>
            <person name="Zhang"/>
            <person name="W."/>
            <person name="Zhang"/>
            <person name="R."/>
            <person name="Yu"/>
            <person name="J."/>
            <person name="Zhang"/>
            <person name="X."/>
            <person name="Yin"/>
            <person name="Q."/>
            <person name="Ji"/>
            <person name="C."/>
            <person name="Jin"/>
            <person name="Y."/>
            <person name="Yue"/>
            <person name="G."/>
            <person name="Liu"/>
            <person name="M."/>
            <person name="Xu"/>
            <person name="J."/>
            <person name="Liu"/>
            <person name="S."/>
            <person name="Jordana"/>
            <person name="J."/>
            <person name="Noce"/>
            <person name="A."/>
            <person name="Amills"/>
            <person name="M."/>
            <person name="Wu"/>
            <person name="D.D."/>
            <person name="Li"/>
            <person name="S."/>
            <person name="Zhou"/>
            <person name="X. and Zhong"/>
            <person name="J."/>
        </authorList>
    </citation>
    <scope>NUCLEOTIDE SEQUENCE [LARGE SCALE GENOMIC DNA]</scope>
</reference>
<dbReference type="GO" id="GO:0002376">
    <property type="term" value="P:immune system process"/>
    <property type="evidence" value="ECO:0007669"/>
    <property type="project" value="UniProtKB-KW"/>
</dbReference>
<feature type="domain" description="Immunoglobulin V-set" evidence="3">
    <location>
        <begin position="17"/>
        <end position="107"/>
    </location>
</feature>
<dbReference type="Proteomes" id="UP000694387">
    <property type="component" value="Chromosome 1"/>
</dbReference>
<dbReference type="InterPro" id="IPR050413">
    <property type="entry name" value="TCR_beta_variable"/>
</dbReference>
<dbReference type="GeneTree" id="ENSGT00940000163545"/>
<accession>A0A8C4LN23</accession>
<evidence type="ECO:0000313" key="4">
    <source>
        <dbReference type="Ensembl" id="ENSEASP00005013446.2"/>
    </source>
</evidence>
<dbReference type="PANTHER" id="PTHR23268">
    <property type="entry name" value="T-CELL RECEPTOR BETA CHAIN"/>
    <property type="match status" value="1"/>
</dbReference>
<organism evidence="4 5">
    <name type="scientific">Equus asinus</name>
    <name type="common">Donkey</name>
    <name type="synonym">Equus africanus asinus</name>
    <dbReference type="NCBI Taxonomy" id="9793"/>
    <lineage>
        <taxon>Eukaryota</taxon>
        <taxon>Metazoa</taxon>
        <taxon>Chordata</taxon>
        <taxon>Craniata</taxon>
        <taxon>Vertebrata</taxon>
        <taxon>Euteleostomi</taxon>
        <taxon>Mammalia</taxon>
        <taxon>Eutheria</taxon>
        <taxon>Laurasiatheria</taxon>
        <taxon>Perissodactyla</taxon>
        <taxon>Equidae</taxon>
        <taxon>Equus</taxon>
    </lineage>
</organism>
<dbReference type="AlphaFoldDB" id="A0A8C4LN23"/>
<dbReference type="SUPFAM" id="SSF48726">
    <property type="entry name" value="Immunoglobulin"/>
    <property type="match status" value="1"/>
</dbReference>
<sequence length="133" mass="14858">MSLSLSSVGTMDGGITQSPKSLFREEGREVTLECEQNLDYSAEYWYRQDLGQGLRLIYYSHIVNAVQKGDVSEGHSASQEKKAFFPLTVTSTQKNQTALYLCASSRDTVKNCHLISVRKCVPKPFFPPGGRVF</sequence>
<dbReference type="Gene3D" id="2.60.40.10">
    <property type="entry name" value="Immunoglobulins"/>
    <property type="match status" value="1"/>
</dbReference>
<dbReference type="InterPro" id="IPR036179">
    <property type="entry name" value="Ig-like_dom_sf"/>
</dbReference>
<name>A0A8C4LN23_EQUAS</name>
<evidence type="ECO:0000313" key="5">
    <source>
        <dbReference type="Proteomes" id="UP000694387"/>
    </source>
</evidence>
<dbReference type="GO" id="GO:0007166">
    <property type="term" value="P:cell surface receptor signaling pathway"/>
    <property type="evidence" value="ECO:0007669"/>
    <property type="project" value="TreeGrafter"/>
</dbReference>
<keyword evidence="1" id="KW-0732">Signal</keyword>
<evidence type="ECO:0000256" key="2">
    <source>
        <dbReference type="ARBA" id="ARBA00022859"/>
    </source>
</evidence>
<protein>
    <recommendedName>
        <fullName evidence="3">Immunoglobulin V-set domain-containing protein</fullName>
    </recommendedName>
</protein>
<reference evidence="4" key="2">
    <citation type="submission" date="2025-08" db="UniProtKB">
        <authorList>
            <consortium name="Ensembl"/>
        </authorList>
    </citation>
    <scope>IDENTIFICATION</scope>
</reference>
<evidence type="ECO:0000259" key="3">
    <source>
        <dbReference type="Pfam" id="PF07686"/>
    </source>
</evidence>
<keyword evidence="5" id="KW-1185">Reference proteome</keyword>
<dbReference type="GO" id="GO:0005886">
    <property type="term" value="C:plasma membrane"/>
    <property type="evidence" value="ECO:0007669"/>
    <property type="project" value="TreeGrafter"/>
</dbReference>
<evidence type="ECO:0000256" key="1">
    <source>
        <dbReference type="ARBA" id="ARBA00022729"/>
    </source>
</evidence>
<dbReference type="InterPro" id="IPR013783">
    <property type="entry name" value="Ig-like_fold"/>
</dbReference>
<reference evidence="4" key="3">
    <citation type="submission" date="2025-09" db="UniProtKB">
        <authorList>
            <consortium name="Ensembl"/>
        </authorList>
    </citation>
    <scope>IDENTIFICATION</scope>
</reference>
<keyword evidence="2" id="KW-0391">Immunity</keyword>